<sequence length="216" mass="25558">MFFKNLNETLSKELPKWVLNYQMRTKNIMRFIHKNYVSFSIEMHYEDKDQLGNNIFIQDVCLNTGRVPTKYWKPIDHILDFNLKVNLPLDLKTLLSGSKINVMEMLRHIDEICNKVAKDGLRLWRLVCQEEAAIVIDSNRIFVKKIEHFIEQGDSYRHPSVRKTEFRIEVNNIRCLSVKDIILPPVYTLSNELQFLPTGIDFIEKIIKSPSKYLKQ</sequence>
<keyword evidence="2" id="KW-1185">Reference proteome</keyword>
<evidence type="ECO:0000313" key="1">
    <source>
        <dbReference type="EMBL" id="CAD6994772.1"/>
    </source>
</evidence>
<evidence type="ECO:0000313" key="2">
    <source>
        <dbReference type="Proteomes" id="UP000606786"/>
    </source>
</evidence>
<protein>
    <submittedName>
        <fullName evidence="1">(Mediterranean fruit fly) hypothetical protein</fullName>
    </submittedName>
</protein>
<name>A0A811U6A8_CERCA</name>
<proteinExistence type="predicted"/>
<comment type="caution">
    <text evidence="1">The sequence shown here is derived from an EMBL/GenBank/DDBJ whole genome shotgun (WGS) entry which is preliminary data.</text>
</comment>
<dbReference type="OrthoDB" id="7762739at2759"/>
<accession>A0A811U6A8</accession>
<organism evidence="1 2">
    <name type="scientific">Ceratitis capitata</name>
    <name type="common">Mediterranean fruit fly</name>
    <name type="synonym">Tephritis capitata</name>
    <dbReference type="NCBI Taxonomy" id="7213"/>
    <lineage>
        <taxon>Eukaryota</taxon>
        <taxon>Metazoa</taxon>
        <taxon>Ecdysozoa</taxon>
        <taxon>Arthropoda</taxon>
        <taxon>Hexapoda</taxon>
        <taxon>Insecta</taxon>
        <taxon>Pterygota</taxon>
        <taxon>Neoptera</taxon>
        <taxon>Endopterygota</taxon>
        <taxon>Diptera</taxon>
        <taxon>Brachycera</taxon>
        <taxon>Muscomorpha</taxon>
        <taxon>Tephritoidea</taxon>
        <taxon>Tephritidae</taxon>
        <taxon>Ceratitis</taxon>
        <taxon>Ceratitis</taxon>
    </lineage>
</organism>
<dbReference type="AlphaFoldDB" id="A0A811U6A8"/>
<dbReference type="Proteomes" id="UP000606786">
    <property type="component" value="Unassembled WGS sequence"/>
</dbReference>
<reference evidence="1" key="1">
    <citation type="submission" date="2020-11" db="EMBL/GenBank/DDBJ databases">
        <authorList>
            <person name="Whitehead M."/>
        </authorList>
    </citation>
    <scope>NUCLEOTIDE SEQUENCE</scope>
    <source>
        <strain evidence="1">EGII</strain>
    </source>
</reference>
<gene>
    <name evidence="1" type="ORF">CCAP1982_LOCUS3503</name>
</gene>
<dbReference type="EMBL" id="CAJHJT010000001">
    <property type="protein sequence ID" value="CAD6994772.1"/>
    <property type="molecule type" value="Genomic_DNA"/>
</dbReference>